<evidence type="ECO:0008006" key="3">
    <source>
        <dbReference type="Google" id="ProtNLM"/>
    </source>
</evidence>
<reference evidence="1 2" key="1">
    <citation type="submission" date="2016-05" db="EMBL/GenBank/DDBJ databases">
        <title>Complete Genome and Methylome Analysis of Psychrotrophic Bacterial Isolates from Antarctic Lake Untersee.</title>
        <authorList>
            <person name="Fomenkov A."/>
            <person name="Akimov V.N."/>
            <person name="Vasilyeva L.V."/>
            <person name="Andersen D."/>
            <person name="Vincze T."/>
            <person name="Roberts R.J."/>
        </authorList>
    </citation>
    <scope>NUCLEOTIDE SEQUENCE [LARGE SCALE GENOMIC DNA]</scope>
    <source>
        <strain evidence="1 2">U14-5</strain>
    </source>
</reference>
<accession>A0A1L7AM82</accession>
<dbReference type="STRING" id="257708.RGI145_21530"/>
<dbReference type="KEGG" id="rgi:RGI145_21530"/>
<protein>
    <recommendedName>
        <fullName evidence="3">Lipoprotein</fullName>
    </recommendedName>
</protein>
<dbReference type="EMBL" id="CP015584">
    <property type="protein sequence ID" value="APT59885.1"/>
    <property type="molecule type" value="Genomic_DNA"/>
</dbReference>
<name>A0A1L7AM82_9PROT</name>
<evidence type="ECO:0000313" key="2">
    <source>
        <dbReference type="Proteomes" id="UP000185494"/>
    </source>
</evidence>
<sequence length="293" mass="31388">MRQHAHWMAFCLLAACSAPDYSAIRDWGRTASLATTYWPAAEPIGTPAAEAGDDTAAALTGASSIGVQPDLSIREDILLMQQVLSVYLAALATVASDGVLPYREDPFALISTQLATTNRTAGQAAAAIGGLLRRASRTNMQAPATGSFIIEADPAVQSLIAELATTVASLSKAEAGQRDRITASYAQLEGEAPSTFRRQALRDLAAIRIQHYSIRADARANYLVLLERLSEGHALLRIRSSHLSQEEVRRQVRAAEDQLRGAFDLLPRIPIPVSDAVQPVTLVDTADPSRPPP</sequence>
<dbReference type="Proteomes" id="UP000185494">
    <property type="component" value="Chromosome 2"/>
</dbReference>
<proteinExistence type="predicted"/>
<gene>
    <name evidence="1" type="ORF">RGI145_21530</name>
</gene>
<dbReference type="PROSITE" id="PS51257">
    <property type="entry name" value="PROKAR_LIPOPROTEIN"/>
    <property type="match status" value="1"/>
</dbReference>
<dbReference type="AlphaFoldDB" id="A0A1L7AM82"/>
<organism evidence="1 2">
    <name type="scientific">Roseomonas gilardii</name>
    <dbReference type="NCBI Taxonomy" id="257708"/>
    <lineage>
        <taxon>Bacteria</taxon>
        <taxon>Pseudomonadati</taxon>
        <taxon>Pseudomonadota</taxon>
        <taxon>Alphaproteobacteria</taxon>
        <taxon>Acetobacterales</taxon>
        <taxon>Roseomonadaceae</taxon>
        <taxon>Roseomonas</taxon>
    </lineage>
</organism>
<evidence type="ECO:0000313" key="1">
    <source>
        <dbReference type="EMBL" id="APT59885.1"/>
    </source>
</evidence>